<keyword evidence="1" id="KW-1133">Transmembrane helix</keyword>
<reference evidence="2 3" key="1">
    <citation type="submission" date="2020-07" db="EMBL/GenBank/DDBJ databases">
        <title>Moheibacter lacus sp. nov., a member of the family Flavobacteriaceae isolated from freshwater lake sediment.</title>
        <authorList>
            <person name="Liu Y."/>
        </authorList>
    </citation>
    <scope>NUCLEOTIDE SEQUENCE [LARGE SCALE GENOMIC DNA]</scope>
    <source>
        <strain evidence="2 3">BDHS18</strain>
    </source>
</reference>
<evidence type="ECO:0008006" key="4">
    <source>
        <dbReference type="Google" id="ProtNLM"/>
    </source>
</evidence>
<keyword evidence="3" id="KW-1185">Reference proteome</keyword>
<feature type="transmembrane region" description="Helical" evidence="1">
    <location>
        <begin position="58"/>
        <end position="77"/>
    </location>
</feature>
<sequence length="184" mass="20073">MLDWFYGLTSPEQVFWALAIIASTIFLFILISTFAGGDAETDVNLDGAGFQFFTFKNCVAFFAIFGWVGIACLHQGYGLITSTIIASVCGFIMMGIMAALFYYVNKMSESGTLEYQNAVNATGEVYLEVGKNRSKAGKVQINVQGTLREMTAITDLDTDIKRGTLVKVESVTENGVLIIKPLSL</sequence>
<evidence type="ECO:0000256" key="1">
    <source>
        <dbReference type="SAM" id="Phobius"/>
    </source>
</evidence>
<comment type="caution">
    <text evidence="2">The sequence shown here is derived from an EMBL/GenBank/DDBJ whole genome shotgun (WGS) entry which is preliminary data.</text>
</comment>
<proteinExistence type="predicted"/>
<dbReference type="Gene3D" id="2.40.50.140">
    <property type="entry name" value="Nucleic acid-binding proteins"/>
    <property type="match status" value="1"/>
</dbReference>
<keyword evidence="1" id="KW-0812">Transmembrane</keyword>
<dbReference type="EMBL" id="JACDZE010000003">
    <property type="protein sequence ID" value="MBA5630143.1"/>
    <property type="molecule type" value="Genomic_DNA"/>
</dbReference>
<name>A0A838ZT63_9FLAO</name>
<gene>
    <name evidence="2" type="ORF">HU137_10200</name>
</gene>
<feature type="transmembrane region" description="Helical" evidence="1">
    <location>
        <begin position="14"/>
        <end position="37"/>
    </location>
</feature>
<dbReference type="AlphaFoldDB" id="A0A838ZT63"/>
<evidence type="ECO:0000313" key="3">
    <source>
        <dbReference type="Proteomes" id="UP000552241"/>
    </source>
</evidence>
<evidence type="ECO:0000313" key="2">
    <source>
        <dbReference type="EMBL" id="MBA5630143.1"/>
    </source>
</evidence>
<accession>A0A838ZT63</accession>
<feature type="transmembrane region" description="Helical" evidence="1">
    <location>
        <begin position="83"/>
        <end position="104"/>
    </location>
</feature>
<keyword evidence="1" id="KW-0472">Membrane</keyword>
<protein>
    <recommendedName>
        <fullName evidence="4">NfeD-like C-terminal domain-containing protein</fullName>
    </recommendedName>
</protein>
<organism evidence="2 3">
    <name type="scientific">Moheibacter lacus</name>
    <dbReference type="NCBI Taxonomy" id="2745851"/>
    <lineage>
        <taxon>Bacteria</taxon>
        <taxon>Pseudomonadati</taxon>
        <taxon>Bacteroidota</taxon>
        <taxon>Flavobacteriia</taxon>
        <taxon>Flavobacteriales</taxon>
        <taxon>Weeksellaceae</taxon>
        <taxon>Moheibacter</taxon>
    </lineage>
</organism>
<dbReference type="Proteomes" id="UP000552241">
    <property type="component" value="Unassembled WGS sequence"/>
</dbReference>
<dbReference type="InterPro" id="IPR012340">
    <property type="entry name" value="NA-bd_OB-fold"/>
</dbReference>
<dbReference type="RefSeq" id="WP_182043747.1">
    <property type="nucleotide sequence ID" value="NZ_JACDZE010000003.1"/>
</dbReference>